<evidence type="ECO:0000256" key="2">
    <source>
        <dbReference type="ARBA" id="ARBA00022679"/>
    </source>
</evidence>
<comment type="similarity">
    <text evidence="6">Belongs to the DNA polymerase HolA subunit family.</text>
</comment>
<dbReference type="GO" id="GO:0009360">
    <property type="term" value="C:DNA polymerase III complex"/>
    <property type="evidence" value="ECO:0007669"/>
    <property type="project" value="TreeGrafter"/>
</dbReference>
<dbReference type="Gene3D" id="3.40.50.300">
    <property type="entry name" value="P-loop containing nucleotide triphosphate hydrolases"/>
    <property type="match status" value="1"/>
</dbReference>
<keyword evidence="10" id="KW-1185">Reference proteome</keyword>
<dbReference type="KEGG" id="bmei:Spa11_31710"/>
<dbReference type="InterPro" id="IPR005790">
    <property type="entry name" value="DNA_polIII_delta"/>
</dbReference>
<dbReference type="PANTHER" id="PTHR34388">
    <property type="entry name" value="DNA POLYMERASE III SUBUNIT DELTA"/>
    <property type="match status" value="1"/>
</dbReference>
<dbReference type="RefSeq" id="WP_145113833.1">
    <property type="nucleotide sequence ID" value="NZ_CP036349.1"/>
</dbReference>
<gene>
    <name evidence="9" type="ORF">Spa11_31710</name>
</gene>
<comment type="catalytic activity">
    <reaction evidence="7">
        <text>DNA(n) + a 2'-deoxyribonucleoside 5'-triphosphate = DNA(n+1) + diphosphate</text>
        <dbReference type="Rhea" id="RHEA:22508"/>
        <dbReference type="Rhea" id="RHEA-COMP:17339"/>
        <dbReference type="Rhea" id="RHEA-COMP:17340"/>
        <dbReference type="ChEBI" id="CHEBI:33019"/>
        <dbReference type="ChEBI" id="CHEBI:61560"/>
        <dbReference type="ChEBI" id="CHEBI:173112"/>
        <dbReference type="EC" id="2.7.7.7"/>
    </reaction>
</comment>
<evidence type="ECO:0000256" key="7">
    <source>
        <dbReference type="ARBA" id="ARBA00049244"/>
    </source>
</evidence>
<dbReference type="NCBIfam" id="TIGR01128">
    <property type="entry name" value="holA"/>
    <property type="match status" value="1"/>
</dbReference>
<organism evidence="9 10">
    <name type="scientific">Botrimarina mediterranea</name>
    <dbReference type="NCBI Taxonomy" id="2528022"/>
    <lineage>
        <taxon>Bacteria</taxon>
        <taxon>Pseudomonadati</taxon>
        <taxon>Planctomycetota</taxon>
        <taxon>Planctomycetia</taxon>
        <taxon>Pirellulales</taxon>
        <taxon>Lacipirellulaceae</taxon>
        <taxon>Botrimarina</taxon>
    </lineage>
</organism>
<accession>A0A518KAZ3</accession>
<evidence type="ECO:0000256" key="5">
    <source>
        <dbReference type="ARBA" id="ARBA00022932"/>
    </source>
</evidence>
<dbReference type="InterPro" id="IPR027417">
    <property type="entry name" value="P-loop_NTPase"/>
</dbReference>
<dbReference type="InterPro" id="IPR008921">
    <property type="entry name" value="DNA_pol3_clamp-load_cplx_C"/>
</dbReference>
<dbReference type="EC" id="2.7.7.7" evidence="1"/>
<dbReference type="PANTHER" id="PTHR34388:SF1">
    <property type="entry name" value="DNA POLYMERASE III SUBUNIT DELTA"/>
    <property type="match status" value="1"/>
</dbReference>
<dbReference type="SUPFAM" id="SSF48019">
    <property type="entry name" value="post-AAA+ oligomerization domain-like"/>
    <property type="match status" value="1"/>
</dbReference>
<protein>
    <recommendedName>
        <fullName evidence="1">DNA-directed DNA polymerase</fullName>
        <ecNumber evidence="1">2.7.7.7</ecNumber>
    </recommendedName>
</protein>
<evidence type="ECO:0000256" key="4">
    <source>
        <dbReference type="ARBA" id="ARBA00022705"/>
    </source>
</evidence>
<evidence type="ECO:0000313" key="10">
    <source>
        <dbReference type="Proteomes" id="UP000316426"/>
    </source>
</evidence>
<dbReference type="AlphaFoldDB" id="A0A518KAZ3"/>
<dbReference type="Gene3D" id="1.20.272.10">
    <property type="match status" value="1"/>
</dbReference>
<keyword evidence="4" id="KW-0235">DNA replication</keyword>
<dbReference type="Pfam" id="PF21694">
    <property type="entry name" value="DNA_pol3_delta_C"/>
    <property type="match status" value="1"/>
</dbReference>
<name>A0A518KAZ3_9BACT</name>
<dbReference type="InterPro" id="IPR048466">
    <property type="entry name" value="DNA_pol3_delta-like_C"/>
</dbReference>
<reference evidence="9 10" key="1">
    <citation type="submission" date="2019-02" db="EMBL/GenBank/DDBJ databases">
        <title>Deep-cultivation of Planctomycetes and their phenomic and genomic characterization uncovers novel biology.</title>
        <authorList>
            <person name="Wiegand S."/>
            <person name="Jogler M."/>
            <person name="Boedeker C."/>
            <person name="Pinto D."/>
            <person name="Vollmers J."/>
            <person name="Rivas-Marin E."/>
            <person name="Kohn T."/>
            <person name="Peeters S.H."/>
            <person name="Heuer A."/>
            <person name="Rast P."/>
            <person name="Oberbeckmann S."/>
            <person name="Bunk B."/>
            <person name="Jeske O."/>
            <person name="Meyerdierks A."/>
            <person name="Storesund J.E."/>
            <person name="Kallscheuer N."/>
            <person name="Luecker S."/>
            <person name="Lage O.M."/>
            <person name="Pohl T."/>
            <person name="Merkel B.J."/>
            <person name="Hornburger P."/>
            <person name="Mueller R.-W."/>
            <person name="Bruemmer F."/>
            <person name="Labrenz M."/>
            <person name="Spormann A.M."/>
            <person name="Op den Camp H."/>
            <person name="Overmann J."/>
            <person name="Amann R."/>
            <person name="Jetten M.S.M."/>
            <person name="Mascher T."/>
            <person name="Medema M.H."/>
            <person name="Devos D.P."/>
            <person name="Kaster A.-K."/>
            <person name="Ovreas L."/>
            <person name="Rohde M."/>
            <person name="Galperin M.Y."/>
            <person name="Jogler C."/>
        </authorList>
    </citation>
    <scope>NUCLEOTIDE SEQUENCE [LARGE SCALE GENOMIC DNA]</scope>
    <source>
        <strain evidence="9 10">Spa11</strain>
    </source>
</reference>
<dbReference type="Proteomes" id="UP000316426">
    <property type="component" value="Chromosome"/>
</dbReference>
<keyword evidence="3" id="KW-0548">Nucleotidyltransferase</keyword>
<evidence type="ECO:0000259" key="8">
    <source>
        <dbReference type="Pfam" id="PF21694"/>
    </source>
</evidence>
<evidence type="ECO:0000256" key="3">
    <source>
        <dbReference type="ARBA" id="ARBA00022695"/>
    </source>
</evidence>
<dbReference type="EMBL" id="CP036349">
    <property type="protein sequence ID" value="QDV74962.1"/>
    <property type="molecule type" value="Genomic_DNA"/>
</dbReference>
<dbReference type="GO" id="GO:0006261">
    <property type="term" value="P:DNA-templated DNA replication"/>
    <property type="evidence" value="ECO:0007669"/>
    <property type="project" value="TreeGrafter"/>
</dbReference>
<feature type="domain" description="DNA polymerase III delta subunit-like C-terminal" evidence="8">
    <location>
        <begin position="230"/>
        <end position="341"/>
    </location>
</feature>
<keyword evidence="2" id="KW-0808">Transferase</keyword>
<evidence type="ECO:0000313" key="9">
    <source>
        <dbReference type="EMBL" id="QDV74962.1"/>
    </source>
</evidence>
<proteinExistence type="inferred from homology"/>
<keyword evidence="5" id="KW-0239">DNA-directed DNA polymerase</keyword>
<evidence type="ECO:0000256" key="1">
    <source>
        <dbReference type="ARBA" id="ARBA00012417"/>
    </source>
</evidence>
<dbReference type="GO" id="GO:0003887">
    <property type="term" value="F:DNA-directed DNA polymerase activity"/>
    <property type="evidence" value="ECO:0007669"/>
    <property type="project" value="UniProtKB-KW"/>
</dbReference>
<evidence type="ECO:0000256" key="6">
    <source>
        <dbReference type="ARBA" id="ARBA00034754"/>
    </source>
</evidence>
<sequence>MAKSNASPTGLDYLLSPTAPPGSVVAVVGDDGFLKHEVLASLRRSLCGGGERDIDWHAFEGPVVEWRDVIDAVGQRSLFGGGGKPVAVIDDADVFVTRYREKLEDFATGKAGGPKAGLLVLDVKTLPGNTRLAKAIAEAGLLVACKTPERGPEVGKHRRDAAKWLTMRAEMVHQTKLTPDAVEVLFDLLPMSLGVIDQEVARLALLAGDGGRVDGALAREHVGGWRTRTAWDLVDAAADGRAADALGQLDRLLQAGEQPIGVLAQLGSTLRKFAAAAANVEAAERMGQRPSLSSALKAAGFAPFKMEAAERQLRQIGRGRASQLADWVLEADLAMKGHNSAPARARLELERLLLRLSREAAAVR</sequence>
<dbReference type="GO" id="GO:0003677">
    <property type="term" value="F:DNA binding"/>
    <property type="evidence" value="ECO:0007669"/>
    <property type="project" value="InterPro"/>
</dbReference>
<dbReference type="SUPFAM" id="SSF52540">
    <property type="entry name" value="P-loop containing nucleoside triphosphate hydrolases"/>
    <property type="match status" value="1"/>
</dbReference>